<keyword evidence="1" id="KW-0472">Membrane</keyword>
<dbReference type="InterPro" id="IPR025508">
    <property type="entry name" value="DUF4395"/>
</dbReference>
<evidence type="ECO:0000259" key="2">
    <source>
        <dbReference type="Pfam" id="PF14340"/>
    </source>
</evidence>
<protein>
    <submittedName>
        <fullName evidence="3">DUF4395 domain-containing protein</fullName>
    </submittedName>
</protein>
<dbReference type="Proteomes" id="UP000677016">
    <property type="component" value="Unassembled WGS sequence"/>
</dbReference>
<evidence type="ECO:0000313" key="4">
    <source>
        <dbReference type="Proteomes" id="UP000677016"/>
    </source>
</evidence>
<feature type="transmembrane region" description="Helical" evidence="1">
    <location>
        <begin position="22"/>
        <end position="51"/>
    </location>
</feature>
<dbReference type="EMBL" id="JAGSNF010000001">
    <property type="protein sequence ID" value="MBR7741906.1"/>
    <property type="molecule type" value="Genomic_DNA"/>
</dbReference>
<reference evidence="3" key="1">
    <citation type="submission" date="2021-04" db="EMBL/GenBank/DDBJ databases">
        <title>Phycicoccus avicenniae sp. nov., a novel endophytic actinomycetes isolated from branch of Avicennia mariana.</title>
        <authorList>
            <person name="Tuo L."/>
        </authorList>
    </citation>
    <scope>NUCLEOTIDE SEQUENCE</scope>
    <source>
        <strain evidence="3">BSK3Z-2</strain>
    </source>
</reference>
<keyword evidence="1" id="KW-0812">Transmembrane</keyword>
<keyword evidence="1" id="KW-1133">Transmembrane helix</keyword>
<evidence type="ECO:0000256" key="1">
    <source>
        <dbReference type="SAM" id="Phobius"/>
    </source>
</evidence>
<gene>
    <name evidence="3" type="ORF">KC207_01195</name>
</gene>
<evidence type="ECO:0000313" key="3">
    <source>
        <dbReference type="EMBL" id="MBR7741906.1"/>
    </source>
</evidence>
<proteinExistence type="predicted"/>
<feature type="transmembrane region" description="Helical" evidence="1">
    <location>
        <begin position="111"/>
        <end position="137"/>
    </location>
</feature>
<sequence>MERVTSLLHFPSAVNEKAARTVAAGVVVLTALTLATGWLWMSLVLAVGFALRVAAGPRFSPLGRLAAQVVAPRLGEPRMVSGSPKRFAQGVGLAVTAGASVAWALGAPVVATVLLAVLLVFAALEAGLGFCAGCWAYGHLIRLGVVGDDACVECADISLRRREPSNV</sequence>
<name>A0A941HZ65_9MICO</name>
<dbReference type="AlphaFoldDB" id="A0A941HZ65"/>
<dbReference type="Pfam" id="PF14340">
    <property type="entry name" value="DUF4395"/>
    <property type="match status" value="1"/>
</dbReference>
<dbReference type="RefSeq" id="WP_211601063.1">
    <property type="nucleotide sequence ID" value="NZ_JAGSNF010000001.1"/>
</dbReference>
<organism evidence="3 4">
    <name type="scientific">Phycicoccus avicenniae</name>
    <dbReference type="NCBI Taxonomy" id="2828860"/>
    <lineage>
        <taxon>Bacteria</taxon>
        <taxon>Bacillati</taxon>
        <taxon>Actinomycetota</taxon>
        <taxon>Actinomycetes</taxon>
        <taxon>Micrococcales</taxon>
        <taxon>Intrasporangiaceae</taxon>
        <taxon>Phycicoccus</taxon>
    </lineage>
</organism>
<feature type="domain" description="DUF4395" evidence="2">
    <location>
        <begin position="14"/>
        <end position="142"/>
    </location>
</feature>
<comment type="caution">
    <text evidence="3">The sequence shown here is derived from an EMBL/GenBank/DDBJ whole genome shotgun (WGS) entry which is preliminary data.</text>
</comment>
<keyword evidence="4" id="KW-1185">Reference proteome</keyword>
<accession>A0A941HZ65</accession>